<feature type="transmembrane region" description="Helical" evidence="2">
    <location>
        <begin position="94"/>
        <end position="112"/>
    </location>
</feature>
<dbReference type="EMBL" id="CP036526">
    <property type="protein sequence ID" value="QDT11243.1"/>
    <property type="molecule type" value="Genomic_DNA"/>
</dbReference>
<feature type="transmembrane region" description="Helical" evidence="2">
    <location>
        <begin position="193"/>
        <end position="211"/>
    </location>
</feature>
<dbReference type="RefSeq" id="WP_145419118.1">
    <property type="nucleotide sequence ID" value="NZ_CP036526.1"/>
</dbReference>
<keyword evidence="2" id="KW-0472">Membrane</keyword>
<feature type="transmembrane region" description="Helical" evidence="2">
    <location>
        <begin position="169"/>
        <end position="186"/>
    </location>
</feature>
<feature type="transmembrane region" description="Helical" evidence="2">
    <location>
        <begin position="280"/>
        <end position="299"/>
    </location>
</feature>
<feature type="transmembrane region" description="Helical" evidence="2">
    <location>
        <begin position="141"/>
        <end position="163"/>
    </location>
</feature>
<name>A0A517NVT9_9BACT</name>
<dbReference type="SUPFAM" id="SSF52047">
    <property type="entry name" value="RNI-like"/>
    <property type="match status" value="1"/>
</dbReference>
<dbReference type="InterPro" id="IPR032675">
    <property type="entry name" value="LRR_dom_sf"/>
</dbReference>
<feature type="transmembrane region" description="Helical" evidence="2">
    <location>
        <begin position="223"/>
        <end position="244"/>
    </location>
</feature>
<proteinExistence type="predicted"/>
<evidence type="ECO:0000313" key="3">
    <source>
        <dbReference type="EMBL" id="QDT11243.1"/>
    </source>
</evidence>
<keyword evidence="2" id="KW-0812">Transmembrane</keyword>
<dbReference type="Gene3D" id="3.80.10.10">
    <property type="entry name" value="Ribonuclease Inhibitor"/>
    <property type="match status" value="1"/>
</dbReference>
<evidence type="ECO:0000256" key="1">
    <source>
        <dbReference type="SAM" id="Coils"/>
    </source>
</evidence>
<accession>A0A517NVT9</accession>
<evidence type="ECO:0000256" key="2">
    <source>
        <dbReference type="SAM" id="Phobius"/>
    </source>
</evidence>
<feature type="transmembrane region" description="Helical" evidence="2">
    <location>
        <begin position="36"/>
        <end position="55"/>
    </location>
</feature>
<organism evidence="3 4">
    <name type="scientific">Stieleria marina</name>
    <dbReference type="NCBI Taxonomy" id="1930275"/>
    <lineage>
        <taxon>Bacteria</taxon>
        <taxon>Pseudomonadati</taxon>
        <taxon>Planctomycetota</taxon>
        <taxon>Planctomycetia</taxon>
        <taxon>Pirellulales</taxon>
        <taxon>Pirellulaceae</taxon>
        <taxon>Stieleria</taxon>
    </lineage>
</organism>
<dbReference type="AlphaFoldDB" id="A0A517NVT9"/>
<evidence type="ECO:0008006" key="5">
    <source>
        <dbReference type="Google" id="ProtNLM"/>
    </source>
</evidence>
<feature type="transmembrane region" description="Helical" evidence="2">
    <location>
        <begin position="256"/>
        <end position="274"/>
    </location>
</feature>
<feature type="coiled-coil region" evidence="1">
    <location>
        <begin position="802"/>
        <end position="833"/>
    </location>
</feature>
<dbReference type="Proteomes" id="UP000319817">
    <property type="component" value="Chromosome"/>
</dbReference>
<gene>
    <name evidence="3" type="ORF">K239x_32370</name>
</gene>
<feature type="transmembrane region" description="Helical" evidence="2">
    <location>
        <begin position="67"/>
        <end position="88"/>
    </location>
</feature>
<feature type="transmembrane region" description="Helical" evidence="2">
    <location>
        <begin position="320"/>
        <end position="338"/>
    </location>
</feature>
<keyword evidence="4" id="KW-1185">Reference proteome</keyword>
<keyword evidence="2" id="KW-1133">Transmembrane helix</keyword>
<sequence length="835" mass="93900">MNADQTATIVPTDSQQRSIGKRRSFFRFLHPAPLDAWVLTTLLLWGIAFVCSLFLHLNDRRTDPLDLSMPLAIGSLAIGLGIGATAISSKTPRVAWILLGFTLAVAILIYVFSGRWLDMQQPQWISMDYGESKLRSRSDYVIAYCQLAAIGAAILLALLLAQFALVKSHSKAIVFTDALSAIASFLNRHRTRLMIAFVAIMLPATVLRNIFDPHMQSASFLTSASLILTAGFGWLVVFYIFVQFASTPRWPRTKRIAIVLVGLIGGIVFVSNFWNTQTESSGFFFAICISPFLFLLAVITGMGLKQRPGNAAEPRRWISIWSWLLVIPVFAFAGWTIYRYDLRICTMALLDDDDFFAKPKWIDFAKRSREFQRATGGSARLVDYYSSALLQVRIRDQRDADCLQKLFRHQPIISAWLIIDNLQPFVDTKPLRTHGGDLTLVGGECTSAQFADIAVKIPTLGVQSVRLPGQNDHQPTSLPKIQTFGNRRIGGLANFLDAYVPAGLNDVVIYSPCNEEDWDAIVRHNQACKFLIYETSEATTKIGLRILEAAQQQSISGIHLQGSNASPERLLRLNLNSDIPTVYLTLGDARSFWDLAFVKHESPISDWIDDPPGSFAEHCQNFHWSYGENKNGKITRLWLPDLDLVRQNSVDLIATETLRLDAKGICGFEAFPETDVSDLAKLVNLKQLYLSRNHFVSDLAFLRSMPQLEHLQMQSQDRAVMATTGLEVCKALKSIRIFCRPDPQTIADLATLPKLKTLEVVDDEHEFADEKAIESLRQQLPSVDVQILSAETYEPDLSSDLKEHLTRVRKEARKRLLKLADELKEREELEEREIP</sequence>
<dbReference type="OrthoDB" id="9820070at2"/>
<keyword evidence="1" id="KW-0175">Coiled coil</keyword>
<protein>
    <recommendedName>
        <fullName evidence="5">Leucine Rich repeats (2 copies)</fullName>
    </recommendedName>
</protein>
<evidence type="ECO:0000313" key="4">
    <source>
        <dbReference type="Proteomes" id="UP000319817"/>
    </source>
</evidence>
<reference evidence="3 4" key="1">
    <citation type="submission" date="2019-02" db="EMBL/GenBank/DDBJ databases">
        <title>Deep-cultivation of Planctomycetes and their phenomic and genomic characterization uncovers novel biology.</title>
        <authorList>
            <person name="Wiegand S."/>
            <person name="Jogler M."/>
            <person name="Boedeker C."/>
            <person name="Pinto D."/>
            <person name="Vollmers J."/>
            <person name="Rivas-Marin E."/>
            <person name="Kohn T."/>
            <person name="Peeters S.H."/>
            <person name="Heuer A."/>
            <person name="Rast P."/>
            <person name="Oberbeckmann S."/>
            <person name="Bunk B."/>
            <person name="Jeske O."/>
            <person name="Meyerdierks A."/>
            <person name="Storesund J.E."/>
            <person name="Kallscheuer N."/>
            <person name="Luecker S."/>
            <person name="Lage O.M."/>
            <person name="Pohl T."/>
            <person name="Merkel B.J."/>
            <person name="Hornburger P."/>
            <person name="Mueller R.-W."/>
            <person name="Bruemmer F."/>
            <person name="Labrenz M."/>
            <person name="Spormann A.M."/>
            <person name="Op den Camp H."/>
            <person name="Overmann J."/>
            <person name="Amann R."/>
            <person name="Jetten M.S.M."/>
            <person name="Mascher T."/>
            <person name="Medema M.H."/>
            <person name="Devos D.P."/>
            <person name="Kaster A.-K."/>
            <person name="Ovreas L."/>
            <person name="Rohde M."/>
            <person name="Galperin M.Y."/>
            <person name="Jogler C."/>
        </authorList>
    </citation>
    <scope>NUCLEOTIDE SEQUENCE [LARGE SCALE GENOMIC DNA]</scope>
    <source>
        <strain evidence="3 4">K23_9</strain>
    </source>
</reference>